<gene>
    <name evidence="2" type="ORF">LMG27952_00259</name>
</gene>
<feature type="transmembrane region" description="Helical" evidence="1">
    <location>
        <begin position="217"/>
        <end position="234"/>
    </location>
</feature>
<organism evidence="2 3">
    <name type="scientific">Paraburkholderia hiiakae</name>
    <dbReference type="NCBI Taxonomy" id="1081782"/>
    <lineage>
        <taxon>Bacteria</taxon>
        <taxon>Pseudomonadati</taxon>
        <taxon>Pseudomonadota</taxon>
        <taxon>Betaproteobacteria</taxon>
        <taxon>Burkholderiales</taxon>
        <taxon>Burkholderiaceae</taxon>
        <taxon>Paraburkholderia</taxon>
    </lineage>
</organism>
<feature type="transmembrane region" description="Helical" evidence="1">
    <location>
        <begin position="331"/>
        <end position="348"/>
    </location>
</feature>
<evidence type="ECO:0000256" key="1">
    <source>
        <dbReference type="SAM" id="Phobius"/>
    </source>
</evidence>
<dbReference type="Proteomes" id="UP000656319">
    <property type="component" value="Unassembled WGS sequence"/>
</dbReference>
<dbReference type="RefSeq" id="WP_201693809.1">
    <property type="nucleotide sequence ID" value="NZ_CAJHCQ010000001.1"/>
</dbReference>
<comment type="caution">
    <text evidence="2">The sequence shown here is derived from an EMBL/GenBank/DDBJ whole genome shotgun (WGS) entry which is preliminary data.</text>
</comment>
<feature type="transmembrane region" description="Helical" evidence="1">
    <location>
        <begin position="174"/>
        <end position="205"/>
    </location>
</feature>
<sequence>MNIMLNPPLGANRAASAAARLRLILLVATTLLCGALFWIAPRPPMGDLAQHAAQISLLHELVVGTSPWADIVWINAFTPYLLPYGLAFTLSFVMPVLVAIKLIMMFAYFSSVAAGVALRTTFEADERLDWLFVPGFFGFAWQYGFYTYIVAVPLGLLFLIFARRYATAPTARGALGIFTAGVVLFFAHGLVFLFACAVGAAFIPCFTRRAGAIARSALPYVLLGLLIVGYLWFVKRNALVMPGGSGPAEKALVWDWSGSYGWHRVYNFVLYTLATEMRDWYFLLGALFLLAAPWLMGAKLNRRDPSAWLPMLAILAVWFLAPAYGLGIDLLYQRFAIFLLPAYVLLFRAPEAAQRRPTQAARIGLIEVLLMLFCWVYFGVLAQREHRFAVENAPFETLLAAAEPGQRALSLIYAPESDIVHNLWTYHAYGLWYQAESKGFVDFNFAYFLPEVVRFRPEHIPLVRPGLPMVDPGVFDWHKADGHIYRYFFVRHTKPLPPDFLRNDECEVVLVKSVPDWSLYERRACH</sequence>
<feature type="transmembrane region" description="Helical" evidence="1">
    <location>
        <begin position="280"/>
        <end position="296"/>
    </location>
</feature>
<evidence type="ECO:0000313" key="3">
    <source>
        <dbReference type="Proteomes" id="UP000656319"/>
    </source>
</evidence>
<accession>A0ABM8N956</accession>
<feature type="transmembrane region" description="Helical" evidence="1">
    <location>
        <begin position="308"/>
        <end position="325"/>
    </location>
</feature>
<feature type="transmembrane region" description="Helical" evidence="1">
    <location>
        <begin position="92"/>
        <end position="118"/>
    </location>
</feature>
<name>A0ABM8N956_9BURK</name>
<keyword evidence="1" id="KW-0472">Membrane</keyword>
<feature type="transmembrane region" description="Helical" evidence="1">
    <location>
        <begin position="130"/>
        <end position="162"/>
    </location>
</feature>
<keyword evidence="3" id="KW-1185">Reference proteome</keyword>
<keyword evidence="1" id="KW-1133">Transmembrane helix</keyword>
<reference evidence="2 3" key="1">
    <citation type="submission" date="2020-10" db="EMBL/GenBank/DDBJ databases">
        <authorList>
            <person name="Peeters C."/>
        </authorList>
    </citation>
    <scope>NUCLEOTIDE SEQUENCE [LARGE SCALE GENOMIC DNA]</scope>
    <source>
        <strain evidence="2 3">LMG 27952</strain>
    </source>
</reference>
<evidence type="ECO:0008006" key="4">
    <source>
        <dbReference type="Google" id="ProtNLM"/>
    </source>
</evidence>
<keyword evidence="1" id="KW-0812">Transmembrane</keyword>
<feature type="transmembrane region" description="Helical" evidence="1">
    <location>
        <begin position="21"/>
        <end position="40"/>
    </location>
</feature>
<protein>
    <recommendedName>
        <fullName evidence="4">Glycosyltransferase RgtA/B/C/D-like domain-containing protein</fullName>
    </recommendedName>
</protein>
<proteinExistence type="predicted"/>
<evidence type="ECO:0000313" key="2">
    <source>
        <dbReference type="EMBL" id="CAD6509246.1"/>
    </source>
</evidence>
<dbReference type="EMBL" id="CAJHCQ010000001">
    <property type="protein sequence ID" value="CAD6509246.1"/>
    <property type="molecule type" value="Genomic_DNA"/>
</dbReference>
<feature type="transmembrane region" description="Helical" evidence="1">
    <location>
        <begin position="360"/>
        <end position="378"/>
    </location>
</feature>